<evidence type="ECO:0000313" key="1">
    <source>
        <dbReference type="EMBL" id="MFG6413662.1"/>
    </source>
</evidence>
<name>A0ABW7EJN1_9BURK</name>
<dbReference type="InterPro" id="IPR010710">
    <property type="entry name" value="DUF1289"/>
</dbReference>
<comment type="caution">
    <text evidence="1">The sequence shown here is derived from an EMBL/GenBank/DDBJ whole genome shotgun (WGS) entry which is preliminary data.</text>
</comment>
<evidence type="ECO:0000313" key="2">
    <source>
        <dbReference type="Proteomes" id="UP001606300"/>
    </source>
</evidence>
<dbReference type="EMBL" id="JBIGHY010000002">
    <property type="protein sequence ID" value="MFG6413662.1"/>
    <property type="molecule type" value="Genomic_DNA"/>
</dbReference>
<dbReference type="PANTHER" id="PTHR35175:SF2">
    <property type="entry name" value="DUF1289 DOMAIN-CONTAINING PROTEIN"/>
    <property type="match status" value="1"/>
</dbReference>
<organism evidence="1 2">
    <name type="scientific">Pelomonas dachongensis</name>
    <dbReference type="NCBI Taxonomy" id="3299029"/>
    <lineage>
        <taxon>Bacteria</taxon>
        <taxon>Pseudomonadati</taxon>
        <taxon>Pseudomonadota</taxon>
        <taxon>Betaproteobacteria</taxon>
        <taxon>Burkholderiales</taxon>
        <taxon>Sphaerotilaceae</taxon>
        <taxon>Roseateles</taxon>
    </lineage>
</organism>
<reference evidence="1 2" key="1">
    <citation type="submission" date="2024-09" db="EMBL/GenBank/DDBJ databases">
        <title>Novel species of the genus Pelomonas and Roseateles isolated from streams.</title>
        <authorList>
            <person name="Lu H."/>
        </authorList>
    </citation>
    <scope>NUCLEOTIDE SEQUENCE [LARGE SCALE GENOMIC DNA]</scope>
    <source>
        <strain evidence="1 2">DC23W</strain>
    </source>
</reference>
<dbReference type="Pfam" id="PF06945">
    <property type="entry name" value="DUF1289"/>
    <property type="match status" value="1"/>
</dbReference>
<keyword evidence="2" id="KW-1185">Reference proteome</keyword>
<protein>
    <submittedName>
        <fullName evidence="1">DUF1289 domain-containing protein</fullName>
    </submittedName>
</protein>
<gene>
    <name evidence="1" type="ORF">ACG02S_07085</name>
</gene>
<sequence length="72" mass="8154">MTRSPASPCTHVCRMDEASGWCRGCARGLDEIAGWGTAPEARRRHILAQLPDRRARLRHDGLWLGTDEELKR</sequence>
<dbReference type="Proteomes" id="UP001606300">
    <property type="component" value="Unassembled WGS sequence"/>
</dbReference>
<dbReference type="RefSeq" id="WP_394469740.1">
    <property type="nucleotide sequence ID" value="NZ_JBIGHY010000002.1"/>
</dbReference>
<proteinExistence type="predicted"/>
<accession>A0ABW7EJN1</accession>
<dbReference type="PANTHER" id="PTHR35175">
    <property type="entry name" value="DUF1289 DOMAIN-CONTAINING PROTEIN"/>
    <property type="match status" value="1"/>
</dbReference>